<dbReference type="InterPro" id="IPR008334">
    <property type="entry name" value="5'-Nucleotdase_C"/>
</dbReference>
<keyword evidence="2" id="KW-0378">Hydrolase</keyword>
<evidence type="ECO:0000313" key="5">
    <source>
        <dbReference type="EMBL" id="MBP3949917.1"/>
    </source>
</evidence>
<sequence length="454" mass="51503">MTTERITIFHTNDIHSGFEHWSEIVAYVKSQRDASTLYLDLGDHADRSHPITEATSGKGNVELLNAADVDYVTIGNNEGITFAKEDLSSLYDHASFPVLVANLREPNNERPRWCKDYVIHQMPNGAKIAVIGLTAPFYRFYEQLGWLIKDPVETLERYLPTLRHKADIVILMSHLGLHKDQKLAEAFEGIDVIIGAHTHHVLIDGLIINETLIAQAGKHGAFLGRITIDFDLDRRQIVDKKSILLNHFGKTDQQTDQLLINLYERSKLLLSETIATLPKELEVNWQHTTEIVQLLCDAVTSWCNEEIGMINAGVLLRSIPQGRLTKEDILTVCPHPINPCTVRLKGDELLRTLQRAQSKEITELELKGFGFRGKVLGKTIFTGIDYQLNENNEVIAVSIMGAPLEEERIYTLATLDMYTFGFLFPDITAAEEKVYFMPEMLRDVLAWKLNEIWT</sequence>
<keyword evidence="1" id="KW-0732">Signal</keyword>
<keyword evidence="2" id="KW-0547">Nucleotide-binding</keyword>
<protein>
    <submittedName>
        <fullName evidence="5">Bifunctional metallophosphatase/5'-nucleotidase</fullName>
    </submittedName>
</protein>
<evidence type="ECO:0000256" key="1">
    <source>
        <dbReference type="ARBA" id="ARBA00022729"/>
    </source>
</evidence>
<dbReference type="GO" id="GO:0000166">
    <property type="term" value="F:nucleotide binding"/>
    <property type="evidence" value="ECO:0007669"/>
    <property type="project" value="UniProtKB-KW"/>
</dbReference>
<dbReference type="CDD" id="cd00845">
    <property type="entry name" value="MPP_UshA_N_like"/>
    <property type="match status" value="1"/>
</dbReference>
<proteinExistence type="inferred from homology"/>
<reference evidence="5" key="1">
    <citation type="submission" date="2021-03" db="EMBL/GenBank/DDBJ databases">
        <title>Bacillus suaedae sp. nov., isolated from Suaeda aralocaspica.</title>
        <authorList>
            <person name="Lei R.F.R."/>
        </authorList>
    </citation>
    <scope>NUCLEOTIDE SEQUENCE</scope>
    <source>
        <strain evidence="5">YZJH907-2</strain>
    </source>
</reference>
<dbReference type="InterPro" id="IPR029052">
    <property type="entry name" value="Metallo-depent_PP-like"/>
</dbReference>
<dbReference type="SUPFAM" id="SSF55816">
    <property type="entry name" value="5'-nucleotidase (syn. UDP-sugar hydrolase), C-terminal domain"/>
    <property type="match status" value="1"/>
</dbReference>
<dbReference type="Proteomes" id="UP000678228">
    <property type="component" value="Unassembled WGS sequence"/>
</dbReference>
<comment type="similarity">
    <text evidence="2">Belongs to the 5'-nucleotidase family.</text>
</comment>
<dbReference type="PANTHER" id="PTHR11575:SF23">
    <property type="entry name" value="5-NUCLEOTIDASE FAMILY PROTEIN"/>
    <property type="match status" value="1"/>
</dbReference>
<evidence type="ECO:0000259" key="4">
    <source>
        <dbReference type="Pfam" id="PF02872"/>
    </source>
</evidence>
<dbReference type="GO" id="GO:0008768">
    <property type="term" value="F:UDP-sugar diphosphatase activity"/>
    <property type="evidence" value="ECO:0007669"/>
    <property type="project" value="TreeGrafter"/>
</dbReference>
<dbReference type="PANTHER" id="PTHR11575">
    <property type="entry name" value="5'-NUCLEOTIDASE-RELATED"/>
    <property type="match status" value="1"/>
</dbReference>
<feature type="domain" description="5'-Nucleotidase C-terminal" evidence="4">
    <location>
        <begin position="282"/>
        <end position="417"/>
    </location>
</feature>
<dbReference type="Gene3D" id="3.90.780.10">
    <property type="entry name" value="5'-Nucleotidase, C-terminal domain"/>
    <property type="match status" value="1"/>
</dbReference>
<dbReference type="EMBL" id="JAGKSQ010000001">
    <property type="protein sequence ID" value="MBP3949917.1"/>
    <property type="molecule type" value="Genomic_DNA"/>
</dbReference>
<accession>A0A941AN45</accession>
<dbReference type="GO" id="GO:0008253">
    <property type="term" value="F:5'-nucleotidase activity"/>
    <property type="evidence" value="ECO:0007669"/>
    <property type="project" value="TreeGrafter"/>
</dbReference>
<dbReference type="InterPro" id="IPR004843">
    <property type="entry name" value="Calcineurin-like_PHP"/>
</dbReference>
<dbReference type="InterPro" id="IPR036907">
    <property type="entry name" value="5'-Nucleotdase_C_sf"/>
</dbReference>
<dbReference type="PRINTS" id="PR01607">
    <property type="entry name" value="APYRASEFAMLY"/>
</dbReference>
<organism evidence="5 6">
    <name type="scientific">Halalkalibacter suaedae</name>
    <dbReference type="NCBI Taxonomy" id="2822140"/>
    <lineage>
        <taxon>Bacteria</taxon>
        <taxon>Bacillati</taxon>
        <taxon>Bacillota</taxon>
        <taxon>Bacilli</taxon>
        <taxon>Bacillales</taxon>
        <taxon>Bacillaceae</taxon>
        <taxon>Halalkalibacter</taxon>
    </lineage>
</organism>
<evidence type="ECO:0000259" key="3">
    <source>
        <dbReference type="Pfam" id="PF00149"/>
    </source>
</evidence>
<dbReference type="InterPro" id="IPR006179">
    <property type="entry name" value="5_nucleotidase/apyrase"/>
</dbReference>
<evidence type="ECO:0000256" key="2">
    <source>
        <dbReference type="RuleBase" id="RU362119"/>
    </source>
</evidence>
<dbReference type="GO" id="GO:0030288">
    <property type="term" value="C:outer membrane-bounded periplasmic space"/>
    <property type="evidence" value="ECO:0007669"/>
    <property type="project" value="TreeGrafter"/>
</dbReference>
<dbReference type="InterPro" id="IPR011240">
    <property type="entry name" value="Pesterase_YunD"/>
</dbReference>
<dbReference type="RefSeq" id="WP_210595285.1">
    <property type="nucleotide sequence ID" value="NZ_JAGKSQ010000001.1"/>
</dbReference>
<evidence type="ECO:0000313" key="6">
    <source>
        <dbReference type="Proteomes" id="UP000678228"/>
    </source>
</evidence>
<dbReference type="Pfam" id="PF02872">
    <property type="entry name" value="5_nucleotid_C"/>
    <property type="match status" value="1"/>
</dbReference>
<dbReference type="PIRSF" id="PIRSF036361">
    <property type="entry name" value="YunD"/>
    <property type="match status" value="1"/>
</dbReference>
<dbReference type="SUPFAM" id="SSF56300">
    <property type="entry name" value="Metallo-dependent phosphatases"/>
    <property type="match status" value="1"/>
</dbReference>
<keyword evidence="6" id="KW-1185">Reference proteome</keyword>
<name>A0A941AN45_9BACI</name>
<comment type="caution">
    <text evidence="5">The sequence shown here is derived from an EMBL/GenBank/DDBJ whole genome shotgun (WGS) entry which is preliminary data.</text>
</comment>
<dbReference type="GO" id="GO:0009166">
    <property type="term" value="P:nucleotide catabolic process"/>
    <property type="evidence" value="ECO:0007669"/>
    <property type="project" value="InterPro"/>
</dbReference>
<dbReference type="Pfam" id="PF00149">
    <property type="entry name" value="Metallophos"/>
    <property type="match status" value="1"/>
</dbReference>
<feature type="domain" description="Calcineurin-like phosphoesterase" evidence="3">
    <location>
        <begin position="7"/>
        <end position="200"/>
    </location>
</feature>
<dbReference type="AlphaFoldDB" id="A0A941AN45"/>
<dbReference type="Gene3D" id="3.60.21.10">
    <property type="match status" value="1"/>
</dbReference>
<gene>
    <name evidence="5" type="ORF">J7W16_02145</name>
</gene>